<dbReference type="AlphaFoldDB" id="A0A0T5VMS1"/>
<evidence type="ECO:0000256" key="3">
    <source>
        <dbReference type="ARBA" id="ARBA00023163"/>
    </source>
</evidence>
<keyword evidence="6" id="KW-1185">Reference proteome</keyword>
<dbReference type="GO" id="GO:0003700">
    <property type="term" value="F:DNA-binding transcription factor activity"/>
    <property type="evidence" value="ECO:0007669"/>
    <property type="project" value="InterPro"/>
</dbReference>
<keyword evidence="2" id="KW-0238">DNA-binding</keyword>
<dbReference type="SUPFAM" id="SSF51215">
    <property type="entry name" value="Regulatory protein AraC"/>
    <property type="match status" value="1"/>
</dbReference>
<dbReference type="OrthoDB" id="2585681at2"/>
<feature type="domain" description="HTH araC/xylS-type" evidence="4">
    <location>
        <begin position="182"/>
        <end position="281"/>
    </location>
</feature>
<dbReference type="PANTHER" id="PTHR43280:SF32">
    <property type="entry name" value="TRANSCRIPTIONAL REGULATORY PROTEIN"/>
    <property type="match status" value="1"/>
</dbReference>
<dbReference type="STRING" id="687842.ASU31_15925"/>
<dbReference type="RefSeq" id="WP_057933265.1">
    <property type="nucleotide sequence ID" value="NZ_LMZQ01000012.1"/>
</dbReference>
<evidence type="ECO:0000256" key="2">
    <source>
        <dbReference type="ARBA" id="ARBA00023125"/>
    </source>
</evidence>
<dbReference type="Pfam" id="PF12833">
    <property type="entry name" value="HTH_18"/>
    <property type="match status" value="1"/>
</dbReference>
<gene>
    <name evidence="5" type="ORF">ASU31_15925</name>
</gene>
<dbReference type="InterPro" id="IPR018060">
    <property type="entry name" value="HTH_AraC"/>
</dbReference>
<comment type="caution">
    <text evidence="5">The sequence shown here is derived from an EMBL/GenBank/DDBJ whole genome shotgun (WGS) entry which is preliminary data.</text>
</comment>
<evidence type="ECO:0000313" key="6">
    <source>
        <dbReference type="Proteomes" id="UP000051950"/>
    </source>
</evidence>
<dbReference type="SMART" id="SM00342">
    <property type="entry name" value="HTH_ARAC"/>
    <property type="match status" value="1"/>
</dbReference>
<sequence>MPINTFPKNLSQNKGLSIRIVSPEFGHVSPESAAHYGPAQRLPYYFLLFVLHGNSQEVIDGETIEVGKHELFFALPHQLRQLATTRHSANYYKLGFDNECLSRLPGKFPFLLNPLNQQKISFPPDASFRLCTTFKTLNNLLLTTDTNPELILAYLNSLLTEINAAYFVMHKKHTAGNLDKFLGFKLFVEDHLTDQPAITEIAEKLALSTDGLYRIVKQHSGVSPKEFITDRLIIEAKRRIYHDQNTSIKELAFELGFNDPGYFSRLFKKVTGKTIAGFYQDLSL</sequence>
<evidence type="ECO:0000256" key="1">
    <source>
        <dbReference type="ARBA" id="ARBA00023015"/>
    </source>
</evidence>
<evidence type="ECO:0000259" key="4">
    <source>
        <dbReference type="PROSITE" id="PS01124"/>
    </source>
</evidence>
<dbReference type="Proteomes" id="UP000051950">
    <property type="component" value="Unassembled WGS sequence"/>
</dbReference>
<dbReference type="SUPFAM" id="SSF46689">
    <property type="entry name" value="Homeodomain-like"/>
    <property type="match status" value="1"/>
</dbReference>
<keyword evidence="3" id="KW-0804">Transcription</keyword>
<dbReference type="EMBL" id="LMZQ01000012">
    <property type="protein sequence ID" value="KRT15159.1"/>
    <property type="molecule type" value="Genomic_DNA"/>
</dbReference>
<protein>
    <submittedName>
        <fullName evidence="5">AraC family transcriptional regulator</fullName>
    </submittedName>
</protein>
<name>A0A0T5VMS1_9SPHI</name>
<dbReference type="Gene3D" id="1.10.10.60">
    <property type="entry name" value="Homeodomain-like"/>
    <property type="match status" value="1"/>
</dbReference>
<proteinExistence type="predicted"/>
<dbReference type="PANTHER" id="PTHR43280">
    <property type="entry name" value="ARAC-FAMILY TRANSCRIPTIONAL REGULATOR"/>
    <property type="match status" value="1"/>
</dbReference>
<evidence type="ECO:0000313" key="5">
    <source>
        <dbReference type="EMBL" id="KRT15159.1"/>
    </source>
</evidence>
<keyword evidence="1" id="KW-0805">Transcription regulation</keyword>
<organism evidence="5 6">
    <name type="scientific">Pedobacter ginsenosidimutans</name>
    <dbReference type="NCBI Taxonomy" id="687842"/>
    <lineage>
        <taxon>Bacteria</taxon>
        <taxon>Pseudomonadati</taxon>
        <taxon>Bacteroidota</taxon>
        <taxon>Sphingobacteriia</taxon>
        <taxon>Sphingobacteriales</taxon>
        <taxon>Sphingobacteriaceae</taxon>
        <taxon>Pedobacter</taxon>
    </lineage>
</organism>
<dbReference type="InterPro" id="IPR037923">
    <property type="entry name" value="HTH-like"/>
</dbReference>
<dbReference type="GO" id="GO:0043565">
    <property type="term" value="F:sequence-specific DNA binding"/>
    <property type="evidence" value="ECO:0007669"/>
    <property type="project" value="InterPro"/>
</dbReference>
<dbReference type="PROSITE" id="PS01124">
    <property type="entry name" value="HTH_ARAC_FAMILY_2"/>
    <property type="match status" value="1"/>
</dbReference>
<reference evidence="5 6" key="1">
    <citation type="submission" date="2015-11" db="EMBL/GenBank/DDBJ databases">
        <title>Sequence of Pedobacter ginsenosidimutans.</title>
        <authorList>
            <person name="Carson E."/>
            <person name="Keyser V."/>
            <person name="Newman J."/>
            <person name="Miller J."/>
        </authorList>
    </citation>
    <scope>NUCLEOTIDE SEQUENCE [LARGE SCALE GENOMIC DNA]</scope>
    <source>
        <strain evidence="5 6">KACC 14530</strain>
    </source>
</reference>
<dbReference type="InterPro" id="IPR009057">
    <property type="entry name" value="Homeodomain-like_sf"/>
</dbReference>
<accession>A0A0T5VMS1</accession>